<comment type="caution">
    <text evidence="6">The sequence shown here is derived from an EMBL/GenBank/DDBJ whole genome shotgun (WGS) entry which is preliminary data.</text>
</comment>
<feature type="transmembrane region" description="Helical" evidence="5">
    <location>
        <begin position="126"/>
        <end position="143"/>
    </location>
</feature>
<dbReference type="PROSITE" id="PS51257">
    <property type="entry name" value="PROKAR_LIPOPROTEIN"/>
    <property type="match status" value="1"/>
</dbReference>
<evidence type="ECO:0000256" key="1">
    <source>
        <dbReference type="ARBA" id="ARBA00004141"/>
    </source>
</evidence>
<keyword evidence="7" id="KW-1185">Reference proteome</keyword>
<keyword evidence="3 5" id="KW-1133">Transmembrane helix</keyword>
<dbReference type="HOGENOM" id="CLU_1094375_0_0_1"/>
<dbReference type="OrthoDB" id="448280at2759"/>
<keyword evidence="2 5" id="KW-0812">Transmembrane</keyword>
<protein>
    <submittedName>
        <fullName evidence="6">Putative Zinc-regulated transporter 2</fullName>
    </submittedName>
</protein>
<dbReference type="AlphaFoldDB" id="H0ELT4"/>
<reference evidence="6 7" key="1">
    <citation type="journal article" date="2012" name="Eukaryot. Cell">
        <title>Genome sequence of the fungus Glarea lozoyensis: the first genome sequence of a species from the Helotiaceae family.</title>
        <authorList>
            <person name="Youssar L."/>
            <person name="Gruening B.A."/>
            <person name="Erxleben A."/>
            <person name="Guenther S."/>
            <person name="Huettel W."/>
        </authorList>
    </citation>
    <scope>NUCLEOTIDE SEQUENCE [LARGE SCALE GENOMIC DNA]</scope>
    <source>
        <strain evidence="7">ATCC 74030 / MF5533</strain>
    </source>
</reference>
<evidence type="ECO:0000256" key="3">
    <source>
        <dbReference type="ARBA" id="ARBA00022989"/>
    </source>
</evidence>
<dbReference type="GO" id="GO:0005385">
    <property type="term" value="F:zinc ion transmembrane transporter activity"/>
    <property type="evidence" value="ECO:0007669"/>
    <property type="project" value="TreeGrafter"/>
</dbReference>
<dbReference type="PANTHER" id="PTHR11040">
    <property type="entry name" value="ZINC/IRON TRANSPORTER"/>
    <property type="match status" value="1"/>
</dbReference>
<dbReference type="InParanoid" id="H0ELT4"/>
<organism evidence="6 7">
    <name type="scientific">Glarea lozoyensis (strain ATCC 74030 / MF5533)</name>
    <dbReference type="NCBI Taxonomy" id="1104152"/>
    <lineage>
        <taxon>Eukaryota</taxon>
        <taxon>Fungi</taxon>
        <taxon>Dikarya</taxon>
        <taxon>Ascomycota</taxon>
        <taxon>Pezizomycotina</taxon>
        <taxon>Leotiomycetes</taxon>
        <taxon>Helotiales</taxon>
        <taxon>Helotiaceae</taxon>
        <taxon>Glarea</taxon>
    </lineage>
</organism>
<evidence type="ECO:0000256" key="2">
    <source>
        <dbReference type="ARBA" id="ARBA00022692"/>
    </source>
</evidence>
<evidence type="ECO:0000256" key="4">
    <source>
        <dbReference type="ARBA" id="ARBA00023136"/>
    </source>
</evidence>
<proteinExistence type="predicted"/>
<dbReference type="PANTHER" id="PTHR11040:SF44">
    <property type="entry name" value="PROTEIN ZNTC-RELATED"/>
    <property type="match status" value="1"/>
</dbReference>
<dbReference type="Proteomes" id="UP000005446">
    <property type="component" value="Unassembled WGS sequence"/>
</dbReference>
<dbReference type="InterPro" id="IPR003689">
    <property type="entry name" value="ZIP"/>
</dbReference>
<feature type="transmembrane region" description="Helical" evidence="5">
    <location>
        <begin position="187"/>
        <end position="209"/>
    </location>
</feature>
<evidence type="ECO:0000313" key="6">
    <source>
        <dbReference type="EMBL" id="EHL00471.1"/>
    </source>
</evidence>
<gene>
    <name evidence="6" type="ORF">M7I_3555</name>
</gene>
<accession>H0ELT4</accession>
<keyword evidence="4 5" id="KW-0472">Membrane</keyword>
<evidence type="ECO:0000313" key="7">
    <source>
        <dbReference type="Proteomes" id="UP000005446"/>
    </source>
</evidence>
<name>H0ELT4_GLAL7</name>
<evidence type="ECO:0000256" key="5">
    <source>
        <dbReference type="SAM" id="Phobius"/>
    </source>
</evidence>
<dbReference type="Pfam" id="PF02535">
    <property type="entry name" value="Zip"/>
    <property type="match status" value="1"/>
</dbReference>
<sequence length="254" mass="27446">MFIRTDVTYTTDKTPPTVAASTTTSAQTTAITGCHMHETTQFCVKGNGEERPEIHLYRLLTPGAIHVTLKYGQEVEVVAESAEASDEHSEHSEHSDGENCHFHAGVEHCVGGSTASCERKERDYNINLRVGLLFVILATSGFVAGDSVFITLFVVVVFHQMFEGLALGARIAAIDTTTSSRLRNTKFLFLPLAFALVTPTGMAIGIGVLNTFNGNDPSTIVALGTLDSLSAGILLWVGFVDMWAGDWLFGDLFD</sequence>
<dbReference type="EMBL" id="AGUE01000080">
    <property type="protein sequence ID" value="EHL00471.1"/>
    <property type="molecule type" value="Genomic_DNA"/>
</dbReference>
<comment type="subcellular location">
    <subcellularLocation>
        <location evidence="1">Membrane</location>
        <topology evidence="1">Multi-pass membrane protein</topology>
    </subcellularLocation>
</comment>
<dbReference type="GO" id="GO:0005886">
    <property type="term" value="C:plasma membrane"/>
    <property type="evidence" value="ECO:0007669"/>
    <property type="project" value="TreeGrafter"/>
</dbReference>
<feature type="transmembrane region" description="Helical" evidence="5">
    <location>
        <begin position="229"/>
        <end position="249"/>
    </location>
</feature>